<organism evidence="2 3">
    <name type="scientific">Tsukamurella spumae</name>
    <dbReference type="NCBI Taxonomy" id="44753"/>
    <lineage>
        <taxon>Bacteria</taxon>
        <taxon>Bacillati</taxon>
        <taxon>Actinomycetota</taxon>
        <taxon>Actinomycetes</taxon>
        <taxon>Mycobacteriales</taxon>
        <taxon>Tsukamurellaceae</taxon>
        <taxon>Tsukamurella</taxon>
    </lineage>
</organism>
<protein>
    <submittedName>
        <fullName evidence="2">Uncharacterized protein</fullName>
    </submittedName>
</protein>
<keyword evidence="3" id="KW-1185">Reference proteome</keyword>
<gene>
    <name evidence="2" type="ORF">HF999_14300</name>
</gene>
<dbReference type="EMBL" id="JAAXOQ010000018">
    <property type="protein sequence ID" value="NKY19535.1"/>
    <property type="molecule type" value="Genomic_DNA"/>
</dbReference>
<comment type="caution">
    <text evidence="2">The sequence shown here is derived from an EMBL/GenBank/DDBJ whole genome shotgun (WGS) entry which is preliminary data.</text>
</comment>
<evidence type="ECO:0000313" key="3">
    <source>
        <dbReference type="Proteomes" id="UP000582646"/>
    </source>
</evidence>
<name>A0A846X4N7_9ACTN</name>
<evidence type="ECO:0000256" key="1">
    <source>
        <dbReference type="SAM" id="MobiDB-lite"/>
    </source>
</evidence>
<accession>A0A846X4N7</accession>
<feature type="region of interest" description="Disordered" evidence="1">
    <location>
        <begin position="49"/>
        <end position="72"/>
    </location>
</feature>
<reference evidence="2 3" key="1">
    <citation type="submission" date="2020-04" db="EMBL/GenBank/DDBJ databases">
        <title>MicrobeNet Type strains.</title>
        <authorList>
            <person name="Nicholson A.C."/>
        </authorList>
    </citation>
    <scope>NUCLEOTIDE SEQUENCE [LARGE SCALE GENOMIC DNA]</scope>
    <source>
        <strain evidence="2 3">DSM 44113</strain>
    </source>
</reference>
<proteinExistence type="predicted"/>
<sequence>MKKAEKIAAVKDAKRAHDEALVVMANATKGLREAVVRATDPGDEERANLAELSEETGLSVSRLSQLKRGKNT</sequence>
<dbReference type="AlphaFoldDB" id="A0A846X4N7"/>
<evidence type="ECO:0000313" key="2">
    <source>
        <dbReference type="EMBL" id="NKY19535.1"/>
    </source>
</evidence>
<dbReference type="RefSeq" id="WP_168546528.1">
    <property type="nucleotide sequence ID" value="NZ_BAAAKS010000054.1"/>
</dbReference>
<dbReference type="Proteomes" id="UP000582646">
    <property type="component" value="Unassembled WGS sequence"/>
</dbReference>